<keyword evidence="4" id="KW-0496">Mitochondrion</keyword>
<dbReference type="SUPFAM" id="SSF48371">
    <property type="entry name" value="ARM repeat"/>
    <property type="match status" value="1"/>
</dbReference>
<dbReference type="FunFam" id="3.30.479.30:FF:000008">
    <property type="entry name" value="Stomatin-like protein 2, mitochondrial"/>
    <property type="match status" value="1"/>
</dbReference>
<dbReference type="InterPro" id="IPR016024">
    <property type="entry name" value="ARM-type_fold"/>
</dbReference>
<gene>
    <name evidence="6" type="ORF">GEV33_010477</name>
</gene>
<dbReference type="Gene3D" id="1.25.40.180">
    <property type="match status" value="1"/>
</dbReference>
<dbReference type="SUPFAM" id="SSF117892">
    <property type="entry name" value="Band 7/SPFH domain"/>
    <property type="match status" value="1"/>
</dbReference>
<dbReference type="InterPro" id="IPR032435">
    <property type="entry name" value="STML2-like_C"/>
</dbReference>
<dbReference type="InterPro" id="IPR001972">
    <property type="entry name" value="Stomatin_HflK_fam"/>
</dbReference>
<reference evidence="6" key="1">
    <citation type="journal article" date="2020" name="J Insects Food Feed">
        <title>The yellow mealworm (Tenebrio molitor) genome: a resource for the emerging insects as food and feed industry.</title>
        <authorList>
            <person name="Eriksson T."/>
            <person name="Andere A."/>
            <person name="Kelstrup H."/>
            <person name="Emery V."/>
            <person name="Picard C."/>
        </authorList>
    </citation>
    <scope>NUCLEOTIDE SEQUENCE</scope>
    <source>
        <strain evidence="6">Stoneville</strain>
        <tissue evidence="6">Whole head</tissue>
    </source>
</reference>
<comment type="similarity">
    <text evidence="2">Belongs to the BZW family.</text>
</comment>
<dbReference type="GO" id="GO:0005739">
    <property type="term" value="C:mitochondrion"/>
    <property type="evidence" value="ECO:0007669"/>
    <property type="project" value="UniProtKB-SubCell"/>
</dbReference>
<dbReference type="InterPro" id="IPR057397">
    <property type="entry name" value="HEAT_5MP1_2"/>
</dbReference>
<dbReference type="CDD" id="cd08829">
    <property type="entry name" value="SPFH_paraslipin"/>
    <property type="match status" value="1"/>
</dbReference>
<dbReference type="InterPro" id="IPR001107">
    <property type="entry name" value="Band_7"/>
</dbReference>
<dbReference type="CDD" id="cd11560">
    <property type="entry name" value="W2_eIF5C_like"/>
    <property type="match status" value="1"/>
</dbReference>
<dbReference type="PROSITE" id="PS51363">
    <property type="entry name" value="W2"/>
    <property type="match status" value="1"/>
</dbReference>
<dbReference type="CDD" id="cd01991">
    <property type="entry name" value="Asn_synthase_B_C"/>
    <property type="match status" value="1"/>
</dbReference>
<evidence type="ECO:0000256" key="2">
    <source>
        <dbReference type="ARBA" id="ARBA00008151"/>
    </source>
</evidence>
<dbReference type="InterPro" id="IPR001962">
    <property type="entry name" value="Asn_synthase"/>
</dbReference>
<dbReference type="SMART" id="SM00244">
    <property type="entry name" value="PHB"/>
    <property type="match status" value="1"/>
</dbReference>
<comment type="subcellular location">
    <subcellularLocation>
        <location evidence="1">Mitochondrion</location>
    </subcellularLocation>
</comment>
<evidence type="ECO:0000256" key="3">
    <source>
        <dbReference type="ARBA" id="ARBA00008164"/>
    </source>
</evidence>
<evidence type="ECO:0000256" key="1">
    <source>
        <dbReference type="ARBA" id="ARBA00004173"/>
    </source>
</evidence>
<keyword evidence="7" id="KW-1185">Reference proteome</keyword>
<dbReference type="InterPro" id="IPR036013">
    <property type="entry name" value="Band_7/SPFH_dom_sf"/>
</dbReference>
<name>A0A8J6HD66_TENMO</name>
<dbReference type="SUPFAM" id="SSF52402">
    <property type="entry name" value="Adenine nucleotide alpha hydrolases-like"/>
    <property type="match status" value="1"/>
</dbReference>
<dbReference type="PANTHER" id="PTHR14208">
    <property type="entry name" value="BASIC LEUCINE ZIPPER AND W2 DOMAIN-CONTAINING PROTEIN"/>
    <property type="match status" value="1"/>
</dbReference>
<dbReference type="InterPro" id="IPR003307">
    <property type="entry name" value="W2_domain"/>
</dbReference>
<feature type="domain" description="W2" evidence="5">
    <location>
        <begin position="554"/>
        <end position="721"/>
    </location>
</feature>
<evidence type="ECO:0000259" key="5">
    <source>
        <dbReference type="PROSITE" id="PS51363"/>
    </source>
</evidence>
<dbReference type="Pfam" id="PF00733">
    <property type="entry name" value="Asn_synthase"/>
    <property type="match status" value="1"/>
</dbReference>
<sequence length="968" mass="110693">MFVPQQEAWVVERMGKFHRILEPGLNVLIPVVDRVKYVQSLKEIAVDIPKQSAITSDNVTLNIDGVLYLRIVDAYLASYGVEDPEFAITQLAQTTMRSELGKISLDKVFRERENLNVSIVDSINKASEAWGMTCLRYEIRDIKLPPRVQEAMQMQVEAERKKRAAILESEGIREADINVAEGKRKSRILASEAERQEQINKAAGEAAAILAVAEARAGGLKLVAEALKNDLGPNAASLSIAEQYVTAFDKLAKTNNTLILPSNVGDVSNLVTQAMSIYSTISKSQGTHSTNKTYKKLDECLISPEHNYAEIFSDEEERKKHKENEKERYDPVGFRDAIISGLDQCGNNFEAISRFLDGAGNKQDYRRYGESLFDILIAGGILVPGGTLSQEGEASHQTSACIFSAPDEINVEIMKSWEQVFIKLMRRYKYLEKIFQDEIKKVLMFVKYFTPAERKKLSVMVYLWISNGSIPFSAVLVLSNSHLVKDHLALDFLIEVFKYWRQDKGVNSLHSSIKKSNIESHLMSFVPDTKQSQVYFRNAFQENGLEEILKLYNDQHQQQAKKELQVMLADSLSENKPQRDIIAELREFAAKENIQEHETVCIIWTTVMDIPEWSKKEELVTDQAVRHLKQYTSLFSAFTQSARPELNLLLKVQEYCYSNMTFMRAFQKIIMLFYKTDVISEQVILKWYKQDYSVKGKMMFVDQMKQFVEWLQNAEEENCAVLALLTDKFVEKTRPIDLINVAFEKEGSYNTPDRLTGLSTLSELQILCPERIWNFVEVNVTRQELDSCRAERISDLIYPLKSILDDSLGCALWFASRASTATYRSPCRASEDVKRMGADELFGGYTKHRAAFQKRGWQGLHEILEEDWQNLPHRNLARDDRVVSDHGRQLRTPYLDEEVVDFIQSLNCWDKTFPSNELPQGIGEKILLRTLANYLDLKNAARLKKRALQFGSRIANPKENAHETSLRL</sequence>
<dbReference type="Pfam" id="PF01145">
    <property type="entry name" value="Band_7"/>
    <property type="match status" value="1"/>
</dbReference>
<evidence type="ECO:0000256" key="4">
    <source>
        <dbReference type="ARBA" id="ARBA00023128"/>
    </source>
</evidence>
<organism evidence="6 7">
    <name type="scientific">Tenebrio molitor</name>
    <name type="common">Yellow mealworm beetle</name>
    <dbReference type="NCBI Taxonomy" id="7067"/>
    <lineage>
        <taxon>Eukaryota</taxon>
        <taxon>Metazoa</taxon>
        <taxon>Ecdysozoa</taxon>
        <taxon>Arthropoda</taxon>
        <taxon>Hexapoda</taxon>
        <taxon>Insecta</taxon>
        <taxon>Pterygota</taxon>
        <taxon>Neoptera</taxon>
        <taxon>Endopterygota</taxon>
        <taxon>Coleoptera</taxon>
        <taxon>Polyphaga</taxon>
        <taxon>Cucujiformia</taxon>
        <taxon>Tenebrionidae</taxon>
        <taxon>Tenebrio</taxon>
    </lineage>
</organism>
<dbReference type="Pfam" id="PF02020">
    <property type="entry name" value="W2"/>
    <property type="match status" value="1"/>
</dbReference>
<reference evidence="6" key="2">
    <citation type="submission" date="2021-08" db="EMBL/GenBank/DDBJ databases">
        <authorList>
            <person name="Eriksson T."/>
        </authorList>
    </citation>
    <scope>NUCLEOTIDE SEQUENCE</scope>
    <source>
        <strain evidence="6">Stoneville</strain>
        <tissue evidence="6">Whole head</tissue>
    </source>
</reference>
<dbReference type="PRINTS" id="PR00721">
    <property type="entry name" value="STOMATIN"/>
</dbReference>
<dbReference type="GO" id="GO:0006417">
    <property type="term" value="P:regulation of translation"/>
    <property type="evidence" value="ECO:0007669"/>
    <property type="project" value="UniProtKB-ARBA"/>
</dbReference>
<comment type="caution">
    <text evidence="6">The sequence shown here is derived from an EMBL/GenBank/DDBJ whole genome shotgun (WGS) entry which is preliminary data.</text>
</comment>
<dbReference type="Gene3D" id="3.40.50.620">
    <property type="entry name" value="HUPs"/>
    <property type="match status" value="1"/>
</dbReference>
<dbReference type="Proteomes" id="UP000719412">
    <property type="component" value="Unassembled WGS sequence"/>
</dbReference>
<comment type="similarity">
    <text evidence="3">Belongs to the band 7/mec-2 family.</text>
</comment>
<evidence type="ECO:0000313" key="7">
    <source>
        <dbReference type="Proteomes" id="UP000719412"/>
    </source>
</evidence>
<dbReference type="GO" id="GO:0004066">
    <property type="term" value="F:asparagine synthase (glutamine-hydrolyzing) activity"/>
    <property type="evidence" value="ECO:0007669"/>
    <property type="project" value="InterPro"/>
</dbReference>
<dbReference type="InterPro" id="IPR014729">
    <property type="entry name" value="Rossmann-like_a/b/a_fold"/>
</dbReference>
<accession>A0A8J6HD66</accession>
<evidence type="ECO:0000313" key="6">
    <source>
        <dbReference type="EMBL" id="KAH0812311.1"/>
    </source>
</evidence>
<dbReference type="Pfam" id="PF16200">
    <property type="entry name" value="Band_7_C"/>
    <property type="match status" value="1"/>
</dbReference>
<dbReference type="InterPro" id="IPR051245">
    <property type="entry name" value="eIF5-mimic_regulator"/>
</dbReference>
<dbReference type="AlphaFoldDB" id="A0A8J6HD66"/>
<dbReference type="PANTHER" id="PTHR14208:SF2">
    <property type="entry name" value="PROTEIN KRASAVIETZ"/>
    <property type="match status" value="1"/>
</dbReference>
<protein>
    <recommendedName>
        <fullName evidence="5">W2 domain-containing protein</fullName>
    </recommendedName>
</protein>
<dbReference type="GO" id="GO:0006529">
    <property type="term" value="P:asparagine biosynthetic process"/>
    <property type="evidence" value="ECO:0007669"/>
    <property type="project" value="InterPro"/>
</dbReference>
<dbReference type="Pfam" id="PF25504">
    <property type="entry name" value="HEAT_5MP1_2"/>
    <property type="match status" value="1"/>
</dbReference>
<dbReference type="GO" id="GO:0016020">
    <property type="term" value="C:membrane"/>
    <property type="evidence" value="ECO:0007669"/>
    <property type="project" value="InterPro"/>
</dbReference>
<dbReference type="InterPro" id="IPR043510">
    <property type="entry name" value="W2_5MP1/2"/>
</dbReference>
<dbReference type="FunFam" id="1.25.40.180:FF:000006">
    <property type="entry name" value="Basic leucine zipper and W2 domain-containing protein 1"/>
    <property type="match status" value="1"/>
</dbReference>
<proteinExistence type="inferred from homology"/>
<dbReference type="Gene3D" id="3.30.479.30">
    <property type="entry name" value="Band 7 domain"/>
    <property type="match status" value="1"/>
</dbReference>
<dbReference type="SMART" id="SM00515">
    <property type="entry name" value="eIF5C"/>
    <property type="match status" value="1"/>
</dbReference>
<dbReference type="EMBL" id="JABDTM020026145">
    <property type="protein sequence ID" value="KAH0812311.1"/>
    <property type="molecule type" value="Genomic_DNA"/>
</dbReference>